<organism evidence="2 3">
    <name type="scientific">Trematosphaeria pertusa</name>
    <dbReference type="NCBI Taxonomy" id="390896"/>
    <lineage>
        <taxon>Eukaryota</taxon>
        <taxon>Fungi</taxon>
        <taxon>Dikarya</taxon>
        <taxon>Ascomycota</taxon>
        <taxon>Pezizomycotina</taxon>
        <taxon>Dothideomycetes</taxon>
        <taxon>Pleosporomycetidae</taxon>
        <taxon>Pleosporales</taxon>
        <taxon>Massarineae</taxon>
        <taxon>Trematosphaeriaceae</taxon>
        <taxon>Trematosphaeria</taxon>
    </lineage>
</organism>
<reference evidence="2" key="1">
    <citation type="journal article" date="2020" name="Stud. Mycol.">
        <title>101 Dothideomycetes genomes: a test case for predicting lifestyles and emergence of pathogens.</title>
        <authorList>
            <person name="Haridas S."/>
            <person name="Albert R."/>
            <person name="Binder M."/>
            <person name="Bloem J."/>
            <person name="Labutti K."/>
            <person name="Salamov A."/>
            <person name="Andreopoulos B."/>
            <person name="Baker S."/>
            <person name="Barry K."/>
            <person name="Bills G."/>
            <person name="Bluhm B."/>
            <person name="Cannon C."/>
            <person name="Castanera R."/>
            <person name="Culley D."/>
            <person name="Daum C."/>
            <person name="Ezra D."/>
            <person name="Gonzalez J."/>
            <person name="Henrissat B."/>
            <person name="Kuo A."/>
            <person name="Liang C."/>
            <person name="Lipzen A."/>
            <person name="Lutzoni F."/>
            <person name="Magnuson J."/>
            <person name="Mondo S."/>
            <person name="Nolan M."/>
            <person name="Ohm R."/>
            <person name="Pangilinan J."/>
            <person name="Park H.-J."/>
            <person name="Ramirez L."/>
            <person name="Alfaro M."/>
            <person name="Sun H."/>
            <person name="Tritt A."/>
            <person name="Yoshinaga Y."/>
            <person name="Zwiers L.-H."/>
            <person name="Turgeon B."/>
            <person name="Goodwin S."/>
            <person name="Spatafora J."/>
            <person name="Crous P."/>
            <person name="Grigoriev I."/>
        </authorList>
    </citation>
    <scope>NUCLEOTIDE SEQUENCE</scope>
    <source>
        <strain evidence="2">CBS 122368</strain>
    </source>
</reference>
<keyword evidence="3" id="KW-1185">Reference proteome</keyword>
<dbReference type="Proteomes" id="UP000800094">
    <property type="component" value="Unassembled WGS sequence"/>
</dbReference>
<evidence type="ECO:0000313" key="3">
    <source>
        <dbReference type="Proteomes" id="UP000800094"/>
    </source>
</evidence>
<name>A0A6A6HRZ0_9PLEO</name>
<protein>
    <submittedName>
        <fullName evidence="2">Uncharacterized protein</fullName>
    </submittedName>
</protein>
<proteinExistence type="predicted"/>
<dbReference type="RefSeq" id="XP_033675653.1">
    <property type="nucleotide sequence ID" value="XM_033820571.1"/>
</dbReference>
<evidence type="ECO:0000256" key="1">
    <source>
        <dbReference type="SAM" id="MobiDB-lite"/>
    </source>
</evidence>
<evidence type="ECO:0000313" key="2">
    <source>
        <dbReference type="EMBL" id="KAF2240649.1"/>
    </source>
</evidence>
<feature type="region of interest" description="Disordered" evidence="1">
    <location>
        <begin position="77"/>
        <end position="103"/>
    </location>
</feature>
<accession>A0A6A6HRZ0</accession>
<feature type="compositionally biased region" description="Basic residues" evidence="1">
    <location>
        <begin position="7"/>
        <end position="20"/>
    </location>
</feature>
<dbReference type="AlphaFoldDB" id="A0A6A6HRZ0"/>
<dbReference type="EMBL" id="ML987216">
    <property type="protein sequence ID" value="KAF2240649.1"/>
    <property type="molecule type" value="Genomic_DNA"/>
</dbReference>
<gene>
    <name evidence="2" type="ORF">BU26DRAFT_203955</name>
</gene>
<sequence>MAPRPCRWSRPKKHPRRRRARIQDYTRAIAVVAGARQAVSASCEVAVRILGLGPWPSSADRAHLRTLLHGTWLQPAGSVHPSSVRSFARASPPTRANSKRGRDHAAMLDGEDPKIFSAAIVEQARYSAVQGPVHYDHVR</sequence>
<feature type="region of interest" description="Disordered" evidence="1">
    <location>
        <begin position="1"/>
        <end position="20"/>
    </location>
</feature>
<dbReference type="GeneID" id="54573901"/>